<proteinExistence type="predicted"/>
<organism evidence="2">
    <name type="scientific">Sesamum angustifolium</name>
    <dbReference type="NCBI Taxonomy" id="2727405"/>
    <lineage>
        <taxon>Eukaryota</taxon>
        <taxon>Viridiplantae</taxon>
        <taxon>Streptophyta</taxon>
        <taxon>Embryophyta</taxon>
        <taxon>Tracheophyta</taxon>
        <taxon>Spermatophyta</taxon>
        <taxon>Magnoliopsida</taxon>
        <taxon>eudicotyledons</taxon>
        <taxon>Gunneridae</taxon>
        <taxon>Pentapetalae</taxon>
        <taxon>asterids</taxon>
        <taxon>lamiids</taxon>
        <taxon>Lamiales</taxon>
        <taxon>Pedaliaceae</taxon>
        <taxon>Sesamum</taxon>
    </lineage>
</organism>
<evidence type="ECO:0000313" key="2">
    <source>
        <dbReference type="EMBL" id="KAL0354267.1"/>
    </source>
</evidence>
<name>A0AAW2PGX4_9LAMI</name>
<gene>
    <name evidence="2" type="ORF">Sangu_1008000</name>
</gene>
<feature type="compositionally biased region" description="Pro residues" evidence="1">
    <location>
        <begin position="16"/>
        <end position="33"/>
    </location>
</feature>
<dbReference type="EMBL" id="JACGWK010000005">
    <property type="protein sequence ID" value="KAL0354267.1"/>
    <property type="molecule type" value="Genomic_DNA"/>
</dbReference>
<dbReference type="AlphaFoldDB" id="A0AAW2PGX4"/>
<evidence type="ECO:0000256" key="1">
    <source>
        <dbReference type="SAM" id="MobiDB-lite"/>
    </source>
</evidence>
<sequence length="74" mass="7566">MANSNNGGDHGSYEENPPPPHPTAFGPTVPPTNPTLGDVNVLGPNLAPGANTPIPALALDQTVGPIVLNPLFYE</sequence>
<evidence type="ECO:0008006" key="3">
    <source>
        <dbReference type="Google" id="ProtNLM"/>
    </source>
</evidence>
<reference evidence="2" key="2">
    <citation type="journal article" date="2024" name="Plant">
        <title>Genomic evolution and insights into agronomic trait innovations of Sesamum species.</title>
        <authorList>
            <person name="Miao H."/>
            <person name="Wang L."/>
            <person name="Qu L."/>
            <person name="Liu H."/>
            <person name="Sun Y."/>
            <person name="Le M."/>
            <person name="Wang Q."/>
            <person name="Wei S."/>
            <person name="Zheng Y."/>
            <person name="Lin W."/>
            <person name="Duan Y."/>
            <person name="Cao H."/>
            <person name="Xiong S."/>
            <person name="Wang X."/>
            <person name="Wei L."/>
            <person name="Li C."/>
            <person name="Ma Q."/>
            <person name="Ju M."/>
            <person name="Zhao R."/>
            <person name="Li G."/>
            <person name="Mu C."/>
            <person name="Tian Q."/>
            <person name="Mei H."/>
            <person name="Zhang T."/>
            <person name="Gao T."/>
            <person name="Zhang H."/>
        </authorList>
    </citation>
    <scope>NUCLEOTIDE SEQUENCE</scope>
    <source>
        <strain evidence="2">G01</strain>
    </source>
</reference>
<comment type="caution">
    <text evidence="2">The sequence shown here is derived from an EMBL/GenBank/DDBJ whole genome shotgun (WGS) entry which is preliminary data.</text>
</comment>
<feature type="region of interest" description="Disordered" evidence="1">
    <location>
        <begin position="1"/>
        <end position="52"/>
    </location>
</feature>
<accession>A0AAW2PGX4</accession>
<protein>
    <recommendedName>
        <fullName evidence="3">Exosporium leader peptide-containing protein</fullName>
    </recommendedName>
</protein>
<reference evidence="2" key="1">
    <citation type="submission" date="2020-06" db="EMBL/GenBank/DDBJ databases">
        <authorList>
            <person name="Li T."/>
            <person name="Hu X."/>
            <person name="Zhang T."/>
            <person name="Song X."/>
            <person name="Zhang H."/>
            <person name="Dai N."/>
            <person name="Sheng W."/>
            <person name="Hou X."/>
            <person name="Wei L."/>
        </authorList>
    </citation>
    <scope>NUCLEOTIDE SEQUENCE</scope>
    <source>
        <strain evidence="2">G01</strain>
        <tissue evidence="2">Leaf</tissue>
    </source>
</reference>